<dbReference type="AlphaFoldDB" id="A0A2C9VWX9"/>
<dbReference type="Pfam" id="PF13456">
    <property type="entry name" value="RVT_3"/>
    <property type="match status" value="1"/>
</dbReference>
<protein>
    <recommendedName>
        <fullName evidence="1">RNase H type-1 domain-containing protein</fullName>
    </recommendedName>
</protein>
<gene>
    <name evidence="2" type="ORF">MANES_05G165100</name>
</gene>
<dbReference type="InterPro" id="IPR002156">
    <property type="entry name" value="RNaseH_domain"/>
</dbReference>
<organism evidence="2">
    <name type="scientific">Manihot esculenta</name>
    <name type="common">Cassava</name>
    <name type="synonym">Jatropha manihot</name>
    <dbReference type="NCBI Taxonomy" id="3983"/>
    <lineage>
        <taxon>Eukaryota</taxon>
        <taxon>Viridiplantae</taxon>
        <taxon>Streptophyta</taxon>
        <taxon>Embryophyta</taxon>
        <taxon>Tracheophyta</taxon>
        <taxon>Spermatophyta</taxon>
        <taxon>Magnoliopsida</taxon>
        <taxon>eudicotyledons</taxon>
        <taxon>Gunneridae</taxon>
        <taxon>Pentapetalae</taxon>
        <taxon>rosids</taxon>
        <taxon>fabids</taxon>
        <taxon>Malpighiales</taxon>
        <taxon>Euphorbiaceae</taxon>
        <taxon>Crotonoideae</taxon>
        <taxon>Manihoteae</taxon>
        <taxon>Manihot</taxon>
    </lineage>
</organism>
<reference evidence="2" key="1">
    <citation type="submission" date="2016-02" db="EMBL/GenBank/DDBJ databases">
        <title>WGS assembly of Manihot esculenta.</title>
        <authorList>
            <person name="Bredeson J.V."/>
            <person name="Prochnik S.E."/>
            <person name="Lyons J.B."/>
            <person name="Schmutz J."/>
            <person name="Grimwood J."/>
            <person name="Vrebalov J."/>
            <person name="Bart R.S."/>
            <person name="Amuge T."/>
            <person name="Ferguson M.E."/>
            <person name="Green R."/>
            <person name="Putnam N."/>
            <person name="Stites J."/>
            <person name="Rounsley S."/>
            <person name="Rokhsar D.S."/>
        </authorList>
    </citation>
    <scope>NUCLEOTIDE SEQUENCE [LARGE SCALE GENOMIC DNA]</scope>
    <source>
        <tissue evidence="2">Leaf</tissue>
    </source>
</reference>
<dbReference type="InterPro" id="IPR052929">
    <property type="entry name" value="RNase_H-like_EbsB-rel"/>
</dbReference>
<accession>A0A2C9VWX9</accession>
<proteinExistence type="predicted"/>
<dbReference type="PANTHER" id="PTHR47074">
    <property type="entry name" value="BNAC02G40300D PROTEIN"/>
    <property type="match status" value="1"/>
</dbReference>
<dbReference type="EMBL" id="CM004391">
    <property type="protein sequence ID" value="OAY50824.1"/>
    <property type="molecule type" value="Genomic_DNA"/>
</dbReference>
<evidence type="ECO:0000259" key="1">
    <source>
        <dbReference type="Pfam" id="PF13456"/>
    </source>
</evidence>
<dbReference type="PANTHER" id="PTHR47074:SF48">
    <property type="entry name" value="POLYNUCLEOTIDYL TRANSFERASE, RIBONUCLEASE H-LIKE SUPERFAMILY PROTEIN"/>
    <property type="match status" value="1"/>
</dbReference>
<dbReference type="GO" id="GO:0004523">
    <property type="term" value="F:RNA-DNA hybrid ribonuclease activity"/>
    <property type="evidence" value="ECO:0007669"/>
    <property type="project" value="InterPro"/>
</dbReference>
<dbReference type="GO" id="GO:0003676">
    <property type="term" value="F:nucleic acid binding"/>
    <property type="evidence" value="ECO:0007669"/>
    <property type="project" value="InterPro"/>
</dbReference>
<sequence>MRRIGDGIEVSIWRDPWLLDDMPYIQLETDTSSQLTNVSDLLTEAVQTETKGGGFMILWSLWLGINDVVWNGKKCDHHYVISKARSTLLKSQLAQQITERQPVERVEASWKAPMAGQFKCNVDVSIQQNGIFDFGVIINDSNGLCCAESDCLILVHTLQSKQSDRSYFAMLIDNCNALVNDLVKIFFSFVKKLVNQVAHTIVRAACL</sequence>
<name>A0A2C9VWX9_MANES</name>
<feature type="domain" description="RNase H type-1" evidence="1">
    <location>
        <begin position="148"/>
        <end position="204"/>
    </location>
</feature>
<evidence type="ECO:0000313" key="2">
    <source>
        <dbReference type="EMBL" id="OAY50824.1"/>
    </source>
</evidence>